<reference evidence="1" key="1">
    <citation type="journal article" date="2015" name="Nature">
        <title>Complex archaea that bridge the gap between prokaryotes and eukaryotes.</title>
        <authorList>
            <person name="Spang A."/>
            <person name="Saw J.H."/>
            <person name="Jorgensen S.L."/>
            <person name="Zaremba-Niedzwiedzka K."/>
            <person name="Martijn J."/>
            <person name="Lind A.E."/>
            <person name="van Eijk R."/>
            <person name="Schleper C."/>
            <person name="Guy L."/>
            <person name="Ettema T.J."/>
        </authorList>
    </citation>
    <scope>NUCLEOTIDE SEQUENCE</scope>
</reference>
<gene>
    <name evidence="1" type="ORF">LCGC14_2147300</name>
</gene>
<evidence type="ECO:0000313" key="1">
    <source>
        <dbReference type="EMBL" id="KKL66210.1"/>
    </source>
</evidence>
<dbReference type="AlphaFoldDB" id="A0A0F9G9I3"/>
<dbReference type="InterPro" id="IPR029063">
    <property type="entry name" value="SAM-dependent_MTases_sf"/>
</dbReference>
<proteinExistence type="predicted"/>
<comment type="caution">
    <text evidence="1">The sequence shown here is derived from an EMBL/GenBank/DDBJ whole genome shotgun (WGS) entry which is preliminary data.</text>
</comment>
<dbReference type="Gene3D" id="3.40.50.150">
    <property type="entry name" value="Vaccinia Virus protein VP39"/>
    <property type="match status" value="1"/>
</dbReference>
<dbReference type="SUPFAM" id="SSF53335">
    <property type="entry name" value="S-adenosyl-L-methionine-dependent methyltransferases"/>
    <property type="match status" value="1"/>
</dbReference>
<evidence type="ECO:0008006" key="2">
    <source>
        <dbReference type="Google" id="ProtNLM"/>
    </source>
</evidence>
<name>A0A0F9G9I3_9ZZZZ</name>
<accession>A0A0F9G9I3</accession>
<feature type="non-terminal residue" evidence="1">
    <location>
        <position position="112"/>
    </location>
</feature>
<protein>
    <recommendedName>
        <fullName evidence="2">Methyltransferase domain-containing protein</fullName>
    </recommendedName>
</protein>
<dbReference type="EMBL" id="LAZR01027281">
    <property type="protein sequence ID" value="KKL66210.1"/>
    <property type="molecule type" value="Genomic_DNA"/>
</dbReference>
<organism evidence="1">
    <name type="scientific">marine sediment metagenome</name>
    <dbReference type="NCBI Taxonomy" id="412755"/>
    <lineage>
        <taxon>unclassified sequences</taxon>
        <taxon>metagenomes</taxon>
        <taxon>ecological metagenomes</taxon>
    </lineage>
</organism>
<sequence length="112" mass="12716">MSENKSSWEDYYKDRNCPEYLAYFKKEYGGFIDILLSNGKSFVEAGCGIGTVSKILYDSPNRPCCSGFDINKKMLDIGEPNEIWFGVGDVFDKNTYPTCYLPYVIHSHGALE</sequence>